<accession>A0A0A0L1V8</accession>
<sequence>MSKKVIKTVNPQRLSRVLHVPVTWKEGKRTGSKKTALSGRGVEKDAGFLNDLIGDLKKKPLGSFFSSSLLC</sequence>
<dbReference type="AlphaFoldDB" id="A0A0A0L1V8"/>
<dbReference type="EMBL" id="CM002924">
    <property type="protein sequence ID" value="KGN55758.1"/>
    <property type="molecule type" value="Genomic_DNA"/>
</dbReference>
<protein>
    <submittedName>
        <fullName evidence="1">Uncharacterized protein</fullName>
    </submittedName>
</protein>
<keyword evidence="2" id="KW-1185">Reference proteome</keyword>
<evidence type="ECO:0000313" key="2">
    <source>
        <dbReference type="Proteomes" id="UP000029981"/>
    </source>
</evidence>
<dbReference type="Proteomes" id="UP000029981">
    <property type="component" value="Chromosome 3"/>
</dbReference>
<reference evidence="1 2" key="2">
    <citation type="journal article" date="2009" name="PLoS ONE">
        <title>An integrated genetic and cytogenetic map of the cucumber genome.</title>
        <authorList>
            <person name="Ren Y."/>
            <person name="Zhang Z."/>
            <person name="Liu J."/>
            <person name="Staub J.E."/>
            <person name="Han Y."/>
            <person name="Cheng Z."/>
            <person name="Li X."/>
            <person name="Lu J."/>
            <person name="Miao H."/>
            <person name="Kang H."/>
            <person name="Xie B."/>
            <person name="Gu X."/>
            <person name="Wang X."/>
            <person name="Du Y."/>
            <person name="Jin W."/>
            <person name="Huang S."/>
        </authorList>
    </citation>
    <scope>NUCLEOTIDE SEQUENCE [LARGE SCALE GENOMIC DNA]</scope>
    <source>
        <strain evidence="2">cv. 9930</strain>
    </source>
</reference>
<reference evidence="1 2" key="1">
    <citation type="journal article" date="2009" name="Nat. Genet.">
        <title>The genome of the cucumber, Cucumis sativus L.</title>
        <authorList>
            <person name="Huang S."/>
            <person name="Li R."/>
            <person name="Zhang Z."/>
            <person name="Li L."/>
            <person name="Gu X."/>
            <person name="Fan W."/>
            <person name="Lucas W.J."/>
            <person name="Wang X."/>
            <person name="Xie B."/>
            <person name="Ni P."/>
            <person name="Ren Y."/>
            <person name="Zhu H."/>
            <person name="Li J."/>
            <person name="Lin K."/>
            <person name="Jin W."/>
            <person name="Fei Z."/>
            <person name="Li G."/>
            <person name="Staub J."/>
            <person name="Kilian A."/>
            <person name="van der Vossen E.A."/>
            <person name="Wu Y."/>
            <person name="Guo J."/>
            <person name="He J."/>
            <person name="Jia Z."/>
            <person name="Ren Y."/>
            <person name="Tian G."/>
            <person name="Lu Y."/>
            <person name="Ruan J."/>
            <person name="Qian W."/>
            <person name="Wang M."/>
            <person name="Huang Q."/>
            <person name="Li B."/>
            <person name="Xuan Z."/>
            <person name="Cao J."/>
            <person name="Asan"/>
            <person name="Wu Z."/>
            <person name="Zhang J."/>
            <person name="Cai Q."/>
            <person name="Bai Y."/>
            <person name="Zhao B."/>
            <person name="Han Y."/>
            <person name="Li Y."/>
            <person name="Li X."/>
            <person name="Wang S."/>
            <person name="Shi Q."/>
            <person name="Liu S."/>
            <person name="Cho W.K."/>
            <person name="Kim J.Y."/>
            <person name="Xu Y."/>
            <person name="Heller-Uszynska K."/>
            <person name="Miao H."/>
            <person name="Cheng Z."/>
            <person name="Zhang S."/>
            <person name="Wu J."/>
            <person name="Yang Y."/>
            <person name="Kang H."/>
            <person name="Li M."/>
            <person name="Liang H."/>
            <person name="Ren X."/>
            <person name="Shi Z."/>
            <person name="Wen M."/>
            <person name="Jian M."/>
            <person name="Yang H."/>
            <person name="Zhang G."/>
            <person name="Yang Z."/>
            <person name="Chen R."/>
            <person name="Liu S."/>
            <person name="Li J."/>
            <person name="Ma L."/>
            <person name="Liu H."/>
            <person name="Zhou Y."/>
            <person name="Zhao J."/>
            <person name="Fang X."/>
            <person name="Li G."/>
            <person name="Fang L."/>
            <person name="Li Y."/>
            <person name="Liu D."/>
            <person name="Zheng H."/>
            <person name="Zhang Y."/>
            <person name="Qin N."/>
            <person name="Li Z."/>
            <person name="Yang G."/>
            <person name="Yang S."/>
            <person name="Bolund L."/>
            <person name="Kristiansen K."/>
            <person name="Zheng H."/>
            <person name="Li S."/>
            <person name="Zhang X."/>
            <person name="Yang H."/>
            <person name="Wang J."/>
            <person name="Sun R."/>
            <person name="Zhang B."/>
            <person name="Jiang S."/>
            <person name="Wang J."/>
            <person name="Du Y."/>
            <person name="Li S."/>
        </authorList>
    </citation>
    <scope>NUCLEOTIDE SEQUENCE [LARGE SCALE GENOMIC DNA]</scope>
    <source>
        <strain evidence="2">cv. 9930</strain>
    </source>
</reference>
<gene>
    <name evidence="1" type="ORF">Csa_3G011610</name>
</gene>
<reference evidence="1 2" key="3">
    <citation type="journal article" date="2010" name="BMC Genomics">
        <title>Transcriptome sequencing and comparative analysis of cucumber flowers with different sex types.</title>
        <authorList>
            <person name="Guo S."/>
            <person name="Zheng Y."/>
            <person name="Joung J.G."/>
            <person name="Liu S."/>
            <person name="Zhang Z."/>
            <person name="Crasta O.R."/>
            <person name="Sobral B.W."/>
            <person name="Xu Y."/>
            <person name="Huang S."/>
            <person name="Fei Z."/>
        </authorList>
    </citation>
    <scope>NUCLEOTIDE SEQUENCE [LARGE SCALE GENOMIC DNA]</scope>
    <source>
        <strain evidence="2">cv. 9930</strain>
    </source>
</reference>
<name>A0A0A0L1V8_CUCSA</name>
<organism evidence="1 2">
    <name type="scientific">Cucumis sativus</name>
    <name type="common">Cucumber</name>
    <dbReference type="NCBI Taxonomy" id="3659"/>
    <lineage>
        <taxon>Eukaryota</taxon>
        <taxon>Viridiplantae</taxon>
        <taxon>Streptophyta</taxon>
        <taxon>Embryophyta</taxon>
        <taxon>Tracheophyta</taxon>
        <taxon>Spermatophyta</taxon>
        <taxon>Magnoliopsida</taxon>
        <taxon>eudicotyledons</taxon>
        <taxon>Gunneridae</taxon>
        <taxon>Pentapetalae</taxon>
        <taxon>rosids</taxon>
        <taxon>fabids</taxon>
        <taxon>Cucurbitales</taxon>
        <taxon>Cucurbitaceae</taxon>
        <taxon>Benincaseae</taxon>
        <taxon>Cucumis</taxon>
    </lineage>
</organism>
<reference evidence="1 2" key="4">
    <citation type="journal article" date="2011" name="BMC Genomics">
        <title>RNA-Seq improves annotation of protein-coding genes in the cucumber genome.</title>
        <authorList>
            <person name="Li Z."/>
            <person name="Zhang Z."/>
            <person name="Yan P."/>
            <person name="Huang S."/>
            <person name="Fei Z."/>
            <person name="Lin K."/>
        </authorList>
    </citation>
    <scope>NUCLEOTIDE SEQUENCE [LARGE SCALE GENOMIC DNA]</scope>
    <source>
        <strain evidence="2">cv. 9930</strain>
    </source>
</reference>
<dbReference type="Gramene" id="KGN55758">
    <property type="protein sequence ID" value="KGN55758"/>
    <property type="gene ID" value="Csa_3G011610"/>
</dbReference>
<evidence type="ECO:0000313" key="1">
    <source>
        <dbReference type="EMBL" id="KGN55758.1"/>
    </source>
</evidence>
<proteinExistence type="predicted"/>